<feature type="region of interest" description="Disordered" evidence="1">
    <location>
        <begin position="1"/>
        <end position="58"/>
    </location>
</feature>
<dbReference type="Proteomes" id="UP001295423">
    <property type="component" value="Unassembled WGS sequence"/>
</dbReference>
<feature type="compositionally biased region" description="Acidic residues" evidence="1">
    <location>
        <begin position="498"/>
        <end position="512"/>
    </location>
</feature>
<dbReference type="PANTHER" id="PTHR31323">
    <property type="entry name" value="MECHANOSENSITIVE ION CHANNEL PROTEIN MSY2"/>
    <property type="match status" value="1"/>
</dbReference>
<dbReference type="Gene3D" id="2.30.30.60">
    <property type="match status" value="1"/>
</dbReference>
<feature type="transmembrane region" description="Helical" evidence="2">
    <location>
        <begin position="249"/>
        <end position="270"/>
    </location>
</feature>
<evidence type="ECO:0000313" key="4">
    <source>
        <dbReference type="EMBL" id="CAJ1961477.1"/>
    </source>
</evidence>
<feature type="compositionally biased region" description="Polar residues" evidence="1">
    <location>
        <begin position="454"/>
        <end position="463"/>
    </location>
</feature>
<dbReference type="AlphaFoldDB" id="A0AAD2G4U5"/>
<accession>A0AAD2G4U5</accession>
<keyword evidence="2" id="KW-0812">Transmembrane</keyword>
<gene>
    <name evidence="4" type="ORF">CYCCA115_LOCUS19216</name>
</gene>
<evidence type="ECO:0000256" key="1">
    <source>
        <dbReference type="SAM" id="MobiDB-lite"/>
    </source>
</evidence>
<feature type="transmembrane region" description="Helical" evidence="2">
    <location>
        <begin position="714"/>
        <end position="733"/>
    </location>
</feature>
<evidence type="ECO:0000256" key="2">
    <source>
        <dbReference type="SAM" id="Phobius"/>
    </source>
</evidence>
<evidence type="ECO:0000313" key="5">
    <source>
        <dbReference type="Proteomes" id="UP001295423"/>
    </source>
</evidence>
<feature type="compositionally biased region" description="Polar residues" evidence="1">
    <location>
        <begin position="36"/>
        <end position="47"/>
    </location>
</feature>
<keyword evidence="2" id="KW-0472">Membrane</keyword>
<dbReference type="Pfam" id="PF00924">
    <property type="entry name" value="MS_channel_2nd"/>
    <property type="match status" value="1"/>
</dbReference>
<feature type="transmembrane region" description="Helical" evidence="2">
    <location>
        <begin position="302"/>
        <end position="327"/>
    </location>
</feature>
<evidence type="ECO:0000259" key="3">
    <source>
        <dbReference type="Pfam" id="PF00924"/>
    </source>
</evidence>
<feature type="compositionally biased region" description="Basic and acidic residues" evidence="1">
    <location>
        <begin position="1"/>
        <end position="10"/>
    </location>
</feature>
<keyword evidence="5" id="KW-1185">Reference proteome</keyword>
<dbReference type="GO" id="GO:0016020">
    <property type="term" value="C:membrane"/>
    <property type="evidence" value="ECO:0007669"/>
    <property type="project" value="InterPro"/>
</dbReference>
<sequence length="998" mass="111888">MRGEENDPQKSRASKLASSSGGLSSVAKASGKAVQRTANALNPTNLFKKSKPMPHKQSLYEELQTETAEEHLLESLEERGRRTVPHSDGFRPAVEGERAPLGLHSLGRAFDEEAPLTSSFASDYLSMARMAQQHSQNQNQRYHYEEADPMSNHQRAQSLLESINESVNENDDEIDDTMIDEEMGLQGISEIMVDESHPLLVEPMERGYSSAPYQRLQEARRNGARRRFQRILACLNPLNIIRGLLRITLLPFLAWALPLFVTSWTLFYYAGNPSLEFLPGDATISWWLNFVGRHAFLLQVSYIFQTILIDWIIMSSRLVVAIIGPWATIFCLQSRGWPFLVGSWGILAMLFLQGSDAFSQHWLHSTGIRIFNVSNSGSYIIASSTYLRVLIGMLLAGIATSLKRTIVTLYFGKRSFDIYKTKLEKLLNNVILVSEVAELSAAASDLPHTDSRRSNVTPISSQTSGLGLGVQWSSLRFKDKQKLSNTTQDVAEGSQGSNDDDEESEEESEESDSYTSDNIEISDRRKQDREKESDEQNKLDRLRTQASFAKSYSSLSADTGVNKHFKIKNKLGRWDDPLNKMDTQSESSVSDILKFRKALTYMDLEHPFSESFGPASTRDELLTSAQAAYSRLRLLAEGSSTLPFSVLAVLAENEDGTIDKHARKSLRKIFPPDRMGNVSLLTFVMGCDSVYKKLRYFRASVGNSSVIDKVLEDIIDTIFFFVLVILILALLNLNPWPLLVSTSTLLVTFAFAVGPSAENAIEGIILIVGRRPYDIGDRIIISDSPGGPAPGVDESWFVEDITLFSTTLRFGNSNEVATVSNGSIAQARITNCAKSSKATVQLSLRFHIKFHEGSNLLDFREALDTYVLNNPNRWDSISFFRCEAIDTDDDFVVYRLETQSTQSWQPAPRVLEHRAQLHRFILDLAIKMEVQYEAPFPIHFIYDGGAMVDLSHPRVNRAKKRQEDFVKANRVALSQDSGFDRAVRVELPETPATRTGAD</sequence>
<dbReference type="EMBL" id="CAKOGP040002091">
    <property type="protein sequence ID" value="CAJ1961477.1"/>
    <property type="molecule type" value="Genomic_DNA"/>
</dbReference>
<feature type="compositionally biased region" description="Polar residues" evidence="1">
    <location>
        <begin position="483"/>
        <end position="497"/>
    </location>
</feature>
<feature type="domain" description="Mechanosensitive ion channel MscS" evidence="3">
    <location>
        <begin position="758"/>
        <end position="832"/>
    </location>
</feature>
<dbReference type="GO" id="GO:0006874">
    <property type="term" value="P:intracellular calcium ion homeostasis"/>
    <property type="evidence" value="ECO:0007669"/>
    <property type="project" value="TreeGrafter"/>
</dbReference>
<comment type="caution">
    <text evidence="4">The sequence shown here is derived from an EMBL/GenBank/DDBJ whole genome shotgun (WGS) entry which is preliminary data.</text>
</comment>
<organism evidence="4 5">
    <name type="scientific">Cylindrotheca closterium</name>
    <dbReference type="NCBI Taxonomy" id="2856"/>
    <lineage>
        <taxon>Eukaryota</taxon>
        <taxon>Sar</taxon>
        <taxon>Stramenopiles</taxon>
        <taxon>Ochrophyta</taxon>
        <taxon>Bacillariophyta</taxon>
        <taxon>Bacillariophyceae</taxon>
        <taxon>Bacillariophycidae</taxon>
        <taxon>Bacillariales</taxon>
        <taxon>Bacillariaceae</taxon>
        <taxon>Cylindrotheca</taxon>
    </lineage>
</organism>
<feature type="region of interest" description="Disordered" evidence="1">
    <location>
        <begin position="444"/>
        <end position="463"/>
    </location>
</feature>
<dbReference type="PANTHER" id="PTHR31323:SF1">
    <property type="entry name" value="MECHANOSENSITIVE ION CHANNEL PROTEIN"/>
    <property type="match status" value="1"/>
</dbReference>
<name>A0AAD2G4U5_9STRA</name>
<protein>
    <recommendedName>
        <fullName evidence="3">Mechanosensitive ion channel MscS domain-containing protein</fullName>
    </recommendedName>
</protein>
<dbReference type="InterPro" id="IPR006685">
    <property type="entry name" value="MscS_channel_2nd"/>
</dbReference>
<reference evidence="4" key="1">
    <citation type="submission" date="2023-08" db="EMBL/GenBank/DDBJ databases">
        <authorList>
            <person name="Audoor S."/>
            <person name="Bilcke G."/>
        </authorList>
    </citation>
    <scope>NUCLEOTIDE SEQUENCE</scope>
</reference>
<feature type="compositionally biased region" description="Low complexity" evidence="1">
    <location>
        <begin position="14"/>
        <end position="34"/>
    </location>
</feature>
<feature type="compositionally biased region" description="Basic and acidic residues" evidence="1">
    <location>
        <begin position="521"/>
        <end position="539"/>
    </location>
</feature>
<feature type="transmembrane region" description="Helical" evidence="2">
    <location>
        <begin position="339"/>
        <end position="358"/>
    </location>
</feature>
<proteinExistence type="predicted"/>
<feature type="transmembrane region" description="Helical" evidence="2">
    <location>
        <begin position="378"/>
        <end position="399"/>
    </location>
</feature>
<dbReference type="InterPro" id="IPR023408">
    <property type="entry name" value="MscS_beta-dom_sf"/>
</dbReference>
<feature type="region of interest" description="Disordered" evidence="1">
    <location>
        <begin position="483"/>
        <end position="539"/>
    </location>
</feature>
<keyword evidence="2" id="KW-1133">Transmembrane helix</keyword>
<dbReference type="GO" id="GO:0005262">
    <property type="term" value="F:calcium channel activity"/>
    <property type="evidence" value="ECO:0007669"/>
    <property type="project" value="TreeGrafter"/>
</dbReference>